<dbReference type="PANTHER" id="PTHR30055:SF237">
    <property type="entry name" value="TRANSCRIPTIONAL REPRESSOR MCE3R"/>
    <property type="match status" value="1"/>
</dbReference>
<name>A0A6L6XN80_9ACTN</name>
<evidence type="ECO:0000313" key="5">
    <source>
        <dbReference type="Proteomes" id="UP000473525"/>
    </source>
</evidence>
<dbReference type="Proteomes" id="UP000473525">
    <property type="component" value="Unassembled WGS sequence"/>
</dbReference>
<dbReference type="PROSITE" id="PS50977">
    <property type="entry name" value="HTH_TETR_2"/>
    <property type="match status" value="1"/>
</dbReference>
<evidence type="ECO:0000256" key="2">
    <source>
        <dbReference type="PROSITE-ProRule" id="PRU00335"/>
    </source>
</evidence>
<dbReference type="AlphaFoldDB" id="A0A6L6XN80"/>
<keyword evidence="5" id="KW-1185">Reference proteome</keyword>
<dbReference type="SUPFAM" id="SSF48498">
    <property type="entry name" value="Tetracyclin repressor-like, C-terminal domain"/>
    <property type="match status" value="1"/>
</dbReference>
<dbReference type="RefSeq" id="WP_157340988.1">
    <property type="nucleotide sequence ID" value="NZ_WSEK01000004.1"/>
</dbReference>
<dbReference type="PRINTS" id="PR00455">
    <property type="entry name" value="HTHTETR"/>
</dbReference>
<dbReference type="InterPro" id="IPR041490">
    <property type="entry name" value="KstR2_TetR_C"/>
</dbReference>
<dbReference type="InterPro" id="IPR009057">
    <property type="entry name" value="Homeodomain-like_sf"/>
</dbReference>
<evidence type="ECO:0000259" key="3">
    <source>
        <dbReference type="PROSITE" id="PS50977"/>
    </source>
</evidence>
<evidence type="ECO:0000256" key="1">
    <source>
        <dbReference type="ARBA" id="ARBA00023125"/>
    </source>
</evidence>
<dbReference type="Gene3D" id="1.10.357.10">
    <property type="entry name" value="Tetracycline Repressor, domain 2"/>
    <property type="match status" value="1"/>
</dbReference>
<dbReference type="InterPro" id="IPR036271">
    <property type="entry name" value="Tet_transcr_reg_TetR-rel_C_sf"/>
</dbReference>
<dbReference type="Pfam" id="PF17932">
    <property type="entry name" value="TetR_C_24"/>
    <property type="match status" value="1"/>
</dbReference>
<dbReference type="GO" id="GO:0003700">
    <property type="term" value="F:DNA-binding transcription factor activity"/>
    <property type="evidence" value="ECO:0007669"/>
    <property type="project" value="TreeGrafter"/>
</dbReference>
<dbReference type="SUPFAM" id="SSF46689">
    <property type="entry name" value="Homeodomain-like"/>
    <property type="match status" value="1"/>
</dbReference>
<dbReference type="GO" id="GO:0000976">
    <property type="term" value="F:transcription cis-regulatory region binding"/>
    <property type="evidence" value="ECO:0007669"/>
    <property type="project" value="TreeGrafter"/>
</dbReference>
<organism evidence="4 5">
    <name type="scientific">Nocardioides agri</name>
    <dbReference type="NCBI Taxonomy" id="2682843"/>
    <lineage>
        <taxon>Bacteria</taxon>
        <taxon>Bacillati</taxon>
        <taxon>Actinomycetota</taxon>
        <taxon>Actinomycetes</taxon>
        <taxon>Propionibacteriales</taxon>
        <taxon>Nocardioidaceae</taxon>
        <taxon>Nocardioides</taxon>
    </lineage>
</organism>
<dbReference type="Pfam" id="PF00440">
    <property type="entry name" value="TetR_N"/>
    <property type="match status" value="1"/>
</dbReference>
<proteinExistence type="predicted"/>
<reference evidence="4 5" key="1">
    <citation type="submission" date="2019-12" db="EMBL/GenBank/DDBJ databases">
        <authorList>
            <person name="Huq M.A."/>
        </authorList>
    </citation>
    <scope>NUCLEOTIDE SEQUENCE [LARGE SCALE GENOMIC DNA]</scope>
    <source>
        <strain evidence="4 5">MAH-18</strain>
    </source>
</reference>
<protein>
    <submittedName>
        <fullName evidence="4">TetR family transcriptional regulator</fullName>
    </submittedName>
</protein>
<feature type="domain" description="HTH tetR-type" evidence="3">
    <location>
        <begin position="16"/>
        <end position="76"/>
    </location>
</feature>
<feature type="DNA-binding region" description="H-T-H motif" evidence="2">
    <location>
        <begin position="39"/>
        <end position="58"/>
    </location>
</feature>
<comment type="caution">
    <text evidence="4">The sequence shown here is derived from an EMBL/GenBank/DDBJ whole genome shotgun (WGS) entry which is preliminary data.</text>
</comment>
<evidence type="ECO:0000313" key="4">
    <source>
        <dbReference type="EMBL" id="MVQ48674.1"/>
    </source>
</evidence>
<accession>A0A6L6XN80</accession>
<gene>
    <name evidence="4" type="ORF">GON03_05730</name>
</gene>
<dbReference type="EMBL" id="WSEK01000004">
    <property type="protein sequence ID" value="MVQ48674.1"/>
    <property type="molecule type" value="Genomic_DNA"/>
</dbReference>
<sequence>MTTTGTETIDWRNCQPVELTDILRHSSEAFYEHGFHGTTVRDIAARVGVTVPALYYHHENKEAILVAVLGAAIADLQVRGEAAIADAGDDPVQQMANLVESVTLHLTVRARLAALDSEYRYLSADARMPYAEVRKANELLTRSVIDRGVEAGVFHVDDTAEATRALLGMLQAIPRWYVDSGPLTPADVATRYVGLSLALLGATPRKD</sequence>
<dbReference type="InterPro" id="IPR050109">
    <property type="entry name" value="HTH-type_TetR-like_transc_reg"/>
</dbReference>
<keyword evidence="1 2" id="KW-0238">DNA-binding</keyword>
<dbReference type="PANTHER" id="PTHR30055">
    <property type="entry name" value="HTH-TYPE TRANSCRIPTIONAL REGULATOR RUTR"/>
    <property type="match status" value="1"/>
</dbReference>
<dbReference type="InterPro" id="IPR001647">
    <property type="entry name" value="HTH_TetR"/>
</dbReference>